<feature type="domain" description="DUF4142" evidence="3">
    <location>
        <begin position="178"/>
        <end position="252"/>
    </location>
</feature>
<evidence type="ECO:0000256" key="1">
    <source>
        <dbReference type="SAM" id="MobiDB-lite"/>
    </source>
</evidence>
<dbReference type="AlphaFoldDB" id="A0A7Z0TT95"/>
<feature type="region of interest" description="Disordered" evidence="1">
    <location>
        <begin position="131"/>
        <end position="164"/>
    </location>
</feature>
<dbReference type="PANTHER" id="PTHR38593:SF1">
    <property type="entry name" value="BLR2558 PROTEIN"/>
    <property type="match status" value="1"/>
</dbReference>
<sequence>MKPTLTLLGAALALALAGCNNQDPGNDTTGLSVDTTAVAQGIGEDADVQAAAEDGRDGSALAEADRAALQMVQTIDRHEIAAADAALAKGVTGDVHRYAETLRAGHTRNEEATQRLLGSGAAGAYAAAARDTAAVRGTSRTEASRSDTSGALGTHPEPADAHEDVDTVAGASASPEIQAMRDTFESERTRLATLEGDAFASAWTHARVSQYESTLTRLDDVLIPSVRDEAVARHLRATREMVAAHLDAARGLEAD</sequence>
<gene>
    <name evidence="4" type="ORF">H0E82_02210</name>
</gene>
<dbReference type="Pfam" id="PF13628">
    <property type="entry name" value="DUF4142"/>
    <property type="match status" value="1"/>
</dbReference>
<dbReference type="RefSeq" id="WP_180543329.1">
    <property type="nucleotide sequence ID" value="NZ_JACCJZ010000004.1"/>
</dbReference>
<evidence type="ECO:0000313" key="4">
    <source>
        <dbReference type="EMBL" id="NYZ61581.1"/>
    </source>
</evidence>
<feature type="compositionally biased region" description="Polar residues" evidence="1">
    <location>
        <begin position="138"/>
        <end position="151"/>
    </location>
</feature>
<keyword evidence="5" id="KW-1185">Reference proteome</keyword>
<dbReference type="EMBL" id="JACCJZ010000004">
    <property type="protein sequence ID" value="NYZ61581.1"/>
    <property type="molecule type" value="Genomic_DNA"/>
</dbReference>
<organism evidence="4 5">
    <name type="scientific">Luteimonas deserti</name>
    <dbReference type="NCBI Taxonomy" id="2752306"/>
    <lineage>
        <taxon>Bacteria</taxon>
        <taxon>Pseudomonadati</taxon>
        <taxon>Pseudomonadota</taxon>
        <taxon>Gammaproteobacteria</taxon>
        <taxon>Lysobacterales</taxon>
        <taxon>Lysobacteraceae</taxon>
        <taxon>Luteimonas</taxon>
    </lineage>
</organism>
<feature type="signal peptide" evidence="2">
    <location>
        <begin position="1"/>
        <end position="22"/>
    </location>
</feature>
<comment type="caution">
    <text evidence="4">The sequence shown here is derived from an EMBL/GenBank/DDBJ whole genome shotgun (WGS) entry which is preliminary data.</text>
</comment>
<dbReference type="Proteomes" id="UP000589896">
    <property type="component" value="Unassembled WGS sequence"/>
</dbReference>
<evidence type="ECO:0000259" key="3">
    <source>
        <dbReference type="Pfam" id="PF13628"/>
    </source>
</evidence>
<dbReference type="PROSITE" id="PS51257">
    <property type="entry name" value="PROKAR_LIPOPROTEIN"/>
    <property type="match status" value="1"/>
</dbReference>
<dbReference type="PANTHER" id="PTHR38593">
    <property type="entry name" value="BLR2558 PROTEIN"/>
    <property type="match status" value="1"/>
</dbReference>
<proteinExistence type="predicted"/>
<keyword evidence="2" id="KW-0732">Signal</keyword>
<accession>A0A7Z0TT95</accession>
<name>A0A7Z0TT95_9GAMM</name>
<protein>
    <submittedName>
        <fullName evidence="4">DUF4142 domain-containing protein</fullName>
    </submittedName>
</protein>
<evidence type="ECO:0000256" key="2">
    <source>
        <dbReference type="SAM" id="SignalP"/>
    </source>
</evidence>
<dbReference type="InterPro" id="IPR025419">
    <property type="entry name" value="DUF4142"/>
</dbReference>
<evidence type="ECO:0000313" key="5">
    <source>
        <dbReference type="Proteomes" id="UP000589896"/>
    </source>
</evidence>
<reference evidence="4 5" key="1">
    <citation type="submission" date="2020-07" db="EMBL/GenBank/DDBJ databases">
        <title>isolation of Luteimonas sp. SJ-16.</title>
        <authorList>
            <person name="Huang X.-X."/>
            <person name="Xu L."/>
            <person name="Sun J.-Q."/>
        </authorList>
    </citation>
    <scope>NUCLEOTIDE SEQUENCE [LARGE SCALE GENOMIC DNA]</scope>
    <source>
        <strain evidence="4 5">SJ-16</strain>
    </source>
</reference>
<feature type="chain" id="PRO_5030855922" evidence="2">
    <location>
        <begin position="23"/>
        <end position="255"/>
    </location>
</feature>